<dbReference type="Gene3D" id="3.40.50.1820">
    <property type="entry name" value="alpha/beta hydrolase"/>
    <property type="match status" value="1"/>
</dbReference>
<dbReference type="AlphaFoldDB" id="A0A9X6NLA6"/>
<feature type="non-terminal residue" evidence="1">
    <location>
        <position position="1"/>
    </location>
</feature>
<accession>A0A9X6NLA6</accession>
<proteinExistence type="predicted"/>
<dbReference type="Proteomes" id="UP000192578">
    <property type="component" value="Unassembled WGS sequence"/>
</dbReference>
<sequence>RIGFRKEKQQLPPTWKQFSSFQSAVEIFLPSATVEAHKEVALLIRGTDNLANIRTDIWFALTSLLGWKYTNFPGLEEALQIGKAIHNVSHRLPIDMSPIITEAFVEELKKLRIMSFTIIGHSLGGLLTEMVAVKLGVRGETFDSPGSRASSVLTEEEYQIARKEGRVKVNNYFSTPHVINTVNSHSGLLYQLPIPDTFLIDQKLLQPRRNLFARFRRKMRYLKYGVQWTLERHSIATFVAHLRGLPAERVEQEVWPTLPRPKGNLKDAWYLLIGKYQREQCFFEGGQPEEIGTTTTVEDFSSGAKQSLLTSPAEGGRNSGLIMAGSEHICADCNVIVPGDEVIRLSRWPMPGQVPSATNCLTIFGAVSAHFSFRH</sequence>
<evidence type="ECO:0000313" key="2">
    <source>
        <dbReference type="Proteomes" id="UP000192578"/>
    </source>
</evidence>
<reference evidence="2" key="1">
    <citation type="submission" date="2017-01" db="EMBL/GenBank/DDBJ databases">
        <title>Comparative genomics of anhydrobiosis in the tardigrade Hypsibius dujardini.</title>
        <authorList>
            <person name="Yoshida Y."/>
            <person name="Koutsovoulos G."/>
            <person name="Laetsch D."/>
            <person name="Stevens L."/>
            <person name="Kumar S."/>
            <person name="Horikawa D."/>
            <person name="Ishino K."/>
            <person name="Komine S."/>
            <person name="Tomita M."/>
            <person name="Blaxter M."/>
            <person name="Arakawa K."/>
        </authorList>
    </citation>
    <scope>NUCLEOTIDE SEQUENCE [LARGE SCALE GENOMIC DNA]</scope>
    <source>
        <strain evidence="2">Z151</strain>
    </source>
</reference>
<gene>
    <name evidence="1" type="ORF">BV898_16863</name>
</gene>
<dbReference type="OrthoDB" id="58570at2759"/>
<dbReference type="EMBL" id="MTYJ01000267">
    <property type="protein sequence ID" value="OWA52406.1"/>
    <property type="molecule type" value="Genomic_DNA"/>
</dbReference>
<evidence type="ECO:0000313" key="1">
    <source>
        <dbReference type="EMBL" id="OWA52406.1"/>
    </source>
</evidence>
<dbReference type="InterPro" id="IPR029058">
    <property type="entry name" value="AB_hydrolase_fold"/>
</dbReference>
<organism evidence="1 2">
    <name type="scientific">Hypsibius exemplaris</name>
    <name type="common">Freshwater tardigrade</name>
    <dbReference type="NCBI Taxonomy" id="2072580"/>
    <lineage>
        <taxon>Eukaryota</taxon>
        <taxon>Metazoa</taxon>
        <taxon>Ecdysozoa</taxon>
        <taxon>Tardigrada</taxon>
        <taxon>Eutardigrada</taxon>
        <taxon>Parachela</taxon>
        <taxon>Hypsibioidea</taxon>
        <taxon>Hypsibiidae</taxon>
        <taxon>Hypsibius</taxon>
    </lineage>
</organism>
<comment type="caution">
    <text evidence="1">The sequence shown here is derived from an EMBL/GenBank/DDBJ whole genome shotgun (WGS) entry which is preliminary data.</text>
</comment>
<keyword evidence="2" id="KW-1185">Reference proteome</keyword>
<name>A0A9X6NLA6_HYPEX</name>
<protein>
    <submittedName>
        <fullName evidence="1">Uncharacterized protein</fullName>
    </submittedName>
</protein>
<dbReference type="SUPFAM" id="SSF53474">
    <property type="entry name" value="alpha/beta-Hydrolases"/>
    <property type="match status" value="1"/>
</dbReference>